<evidence type="ECO:0000256" key="1">
    <source>
        <dbReference type="SAM" id="Phobius"/>
    </source>
</evidence>
<keyword evidence="1" id="KW-0472">Membrane</keyword>
<evidence type="ECO:0000313" key="2">
    <source>
        <dbReference type="EMBL" id="AAZ28535.1"/>
    </source>
</evidence>
<gene>
    <name evidence="2" type="ordered locus">CPS_4428</name>
</gene>
<dbReference type="HOGENOM" id="CLU_049591_0_0_6"/>
<protein>
    <recommendedName>
        <fullName evidence="4">PRMT5 arginine-N-methyltransferase domain-containing protein</fullName>
    </recommendedName>
</protein>
<accession>Q47VU5</accession>
<evidence type="ECO:0008006" key="4">
    <source>
        <dbReference type="Google" id="ProtNLM"/>
    </source>
</evidence>
<name>Q47VU5_COLP3</name>
<dbReference type="Gene3D" id="3.40.50.150">
    <property type="entry name" value="Vaccinia Virus protein VP39"/>
    <property type="match status" value="1"/>
</dbReference>
<dbReference type="KEGG" id="cps:CPS_4428"/>
<dbReference type="AlphaFoldDB" id="Q47VU5"/>
<keyword evidence="1" id="KW-1133">Transmembrane helix</keyword>
<organism evidence="2 3">
    <name type="scientific">Colwellia psychrerythraea (strain 34H / ATCC BAA-681)</name>
    <name type="common">Vibrio psychroerythus</name>
    <dbReference type="NCBI Taxonomy" id="167879"/>
    <lineage>
        <taxon>Bacteria</taxon>
        <taxon>Pseudomonadati</taxon>
        <taxon>Pseudomonadota</taxon>
        <taxon>Gammaproteobacteria</taxon>
        <taxon>Alteromonadales</taxon>
        <taxon>Colwelliaceae</taxon>
        <taxon>Colwellia</taxon>
    </lineage>
</organism>
<dbReference type="InterPro" id="IPR029063">
    <property type="entry name" value="SAM-dependent_MTases_sf"/>
</dbReference>
<feature type="transmembrane region" description="Helical" evidence="1">
    <location>
        <begin position="37"/>
        <end position="56"/>
    </location>
</feature>
<evidence type="ECO:0000313" key="3">
    <source>
        <dbReference type="Proteomes" id="UP000000547"/>
    </source>
</evidence>
<dbReference type="Proteomes" id="UP000000547">
    <property type="component" value="Chromosome"/>
</dbReference>
<sequence length="269" mass="30230">MAIMCADDYVRTVQFIRALHSAILDVNQLKPETPAQVLYAGTGPLAILAIPLMFILTEHQAKFTLLDLHQISIDSVEHIVNTLKLNKSVKAIEKIDAFNYKIDNTNPPDIIILEIMQACLAKEPQVAVSHHLIKQAPKAILIPQEIKIELIMVDSKNEFEFIGEDKTKTRIRLGSALTINKEQLLGRVNKGKLALPAIAIQIPKTIPEHLDAKLFTVITTYKHHVLKDYDSSLTCPRTVNCKQQFSLGDTLEFNYQITNQPELKVHVIS</sequence>
<dbReference type="EMBL" id="CP000083">
    <property type="protein sequence ID" value="AAZ28535.1"/>
    <property type="molecule type" value="Genomic_DNA"/>
</dbReference>
<proteinExistence type="predicted"/>
<keyword evidence="1" id="KW-0812">Transmembrane</keyword>
<reference evidence="2" key="1">
    <citation type="journal article" date="2005" name="Proc. Natl. Acad. Sci. U.S.A.">
        <title>The psychrophilic lifestyle as revealed by the genome sequence of Colwellia psychrerythraea 34H through genomic and proteomic analyses.</title>
        <authorList>
            <person name="Methe B.A."/>
            <person name="Nelson K.E."/>
            <person name="Deming J.W."/>
            <person name="Momen B."/>
            <person name="Melamud E."/>
            <person name="Zhang X."/>
            <person name="Moult J."/>
            <person name="Madupu R."/>
            <person name="Nelson W.C."/>
            <person name="Dodson R.J."/>
            <person name="Brinkac L.M."/>
            <person name="Daugherty S.C."/>
            <person name="Durkin A.S."/>
            <person name="DeBoy R.T."/>
            <person name="Kolonay J.F."/>
            <person name="Sullivan S.A."/>
            <person name="Zhou L."/>
            <person name="Davidsen T.M."/>
            <person name="Wu M."/>
            <person name="Huston A.L."/>
            <person name="Lewis M."/>
            <person name="Weaver B."/>
            <person name="Weidman J.F."/>
            <person name="Khouri H."/>
            <person name="Utterback T.R."/>
            <person name="Feldblyum T.V."/>
            <person name="Fraser C.M."/>
        </authorList>
    </citation>
    <scope>NUCLEOTIDE SEQUENCE [LARGE SCALE GENOMIC DNA]</scope>
    <source>
        <strain evidence="2">34H</strain>
    </source>
</reference>